<dbReference type="AlphaFoldDB" id="A0A7W7QDC0"/>
<accession>A0A7W7QDC0</accession>
<gene>
    <name evidence="4" type="ORF">FHR82_007729</name>
</gene>
<keyword evidence="2" id="KW-0732">Signal</keyword>
<feature type="domain" description="Fe/B12 periplasmic-binding" evidence="3">
    <location>
        <begin position="18"/>
        <end position="257"/>
    </location>
</feature>
<sequence>MLVDDLGEPVPLTAPPKRVVSLVPSLTDAIEASSPGLVAGATDYCTHPPSLDVPRVGGSKYPRVDAVLDLRPDLVVANAEENRPEDVARLRADGIPVWVTTAAATVPEGLGSVRRLLTQGLDLAEPEWLVAAEDVWRTPEPVWARAVIPVWRRPWVVVGRDTFAGDVLLRLGVENVYADHRDRYPRPSLEELNDAGADLVVLPDEPYEFTAGDGPESFPGLRYALVNGRHLTWCGPSLVAAHAALLGAERRSGRRLD</sequence>
<dbReference type="PANTHER" id="PTHR30535:SF35">
    <property type="entry name" value="PERIPLASMIC BINDING PROTEIN"/>
    <property type="match status" value="1"/>
</dbReference>
<dbReference type="InterPro" id="IPR002491">
    <property type="entry name" value="ABC_transptr_periplasmic_BD"/>
</dbReference>
<comment type="caution">
    <text evidence="4">The sequence shown here is derived from an EMBL/GenBank/DDBJ whole genome shotgun (WGS) entry which is preliminary data.</text>
</comment>
<dbReference type="SUPFAM" id="SSF53807">
    <property type="entry name" value="Helical backbone' metal receptor"/>
    <property type="match status" value="1"/>
</dbReference>
<evidence type="ECO:0000313" key="5">
    <source>
        <dbReference type="Proteomes" id="UP000520767"/>
    </source>
</evidence>
<dbReference type="InterPro" id="IPR054828">
    <property type="entry name" value="Vit_B12_bind_prot"/>
</dbReference>
<evidence type="ECO:0000313" key="4">
    <source>
        <dbReference type="EMBL" id="MBB4911469.1"/>
    </source>
</evidence>
<dbReference type="InterPro" id="IPR050902">
    <property type="entry name" value="ABC_Transporter_SBP"/>
</dbReference>
<dbReference type="PANTHER" id="PTHR30535">
    <property type="entry name" value="VITAMIN B12-BINDING PROTEIN"/>
    <property type="match status" value="1"/>
</dbReference>
<dbReference type="NCBIfam" id="NF038402">
    <property type="entry name" value="TroA_like"/>
    <property type="match status" value="1"/>
</dbReference>
<dbReference type="PROSITE" id="PS50983">
    <property type="entry name" value="FE_B12_PBP"/>
    <property type="match status" value="1"/>
</dbReference>
<evidence type="ECO:0000256" key="2">
    <source>
        <dbReference type="ARBA" id="ARBA00022729"/>
    </source>
</evidence>
<comment type="similarity">
    <text evidence="1">Belongs to the bacterial solute-binding protein 8 family.</text>
</comment>
<organism evidence="4 5">
    <name type="scientific">Actinophytocola algeriensis</name>
    <dbReference type="NCBI Taxonomy" id="1768010"/>
    <lineage>
        <taxon>Bacteria</taxon>
        <taxon>Bacillati</taxon>
        <taxon>Actinomycetota</taxon>
        <taxon>Actinomycetes</taxon>
        <taxon>Pseudonocardiales</taxon>
        <taxon>Pseudonocardiaceae</taxon>
    </lineage>
</organism>
<dbReference type="EMBL" id="JACHJQ010000009">
    <property type="protein sequence ID" value="MBB4911469.1"/>
    <property type="molecule type" value="Genomic_DNA"/>
</dbReference>
<dbReference type="Proteomes" id="UP000520767">
    <property type="component" value="Unassembled WGS sequence"/>
</dbReference>
<evidence type="ECO:0000256" key="1">
    <source>
        <dbReference type="ARBA" id="ARBA00008814"/>
    </source>
</evidence>
<evidence type="ECO:0000259" key="3">
    <source>
        <dbReference type="PROSITE" id="PS50983"/>
    </source>
</evidence>
<proteinExistence type="inferred from homology"/>
<keyword evidence="5" id="KW-1185">Reference proteome</keyword>
<name>A0A7W7QDC0_9PSEU</name>
<reference evidence="4 5" key="1">
    <citation type="submission" date="2020-08" db="EMBL/GenBank/DDBJ databases">
        <title>Genomic Encyclopedia of Type Strains, Phase III (KMG-III): the genomes of soil and plant-associated and newly described type strains.</title>
        <authorList>
            <person name="Whitman W."/>
        </authorList>
    </citation>
    <scope>NUCLEOTIDE SEQUENCE [LARGE SCALE GENOMIC DNA]</scope>
    <source>
        <strain evidence="4 5">CECT 8960</strain>
    </source>
</reference>
<protein>
    <submittedName>
        <fullName evidence="4">ABC-type Fe3+-hydroxamate transport system substrate-binding protein</fullName>
    </submittedName>
</protein>
<dbReference type="Gene3D" id="3.40.50.1980">
    <property type="entry name" value="Nitrogenase molybdenum iron protein domain"/>
    <property type="match status" value="2"/>
</dbReference>
<dbReference type="RefSeq" id="WP_184815454.1">
    <property type="nucleotide sequence ID" value="NZ_JACHJQ010000009.1"/>
</dbReference>